<keyword evidence="3" id="KW-1185">Reference proteome</keyword>
<name>A0ABZ0IU82_9BACT</name>
<evidence type="ECO:0000259" key="1">
    <source>
        <dbReference type="PROSITE" id="PS51725"/>
    </source>
</evidence>
<keyword evidence="2" id="KW-0560">Oxidoreductase</keyword>
<protein>
    <submittedName>
        <fullName evidence="2">Antibiotic biosynthesis monooxygenase</fullName>
    </submittedName>
</protein>
<evidence type="ECO:0000313" key="2">
    <source>
        <dbReference type="EMBL" id="WOK07973.1"/>
    </source>
</evidence>
<organism evidence="2 3">
    <name type="scientific">Imperialibacter roseus</name>
    <dbReference type="NCBI Taxonomy" id="1324217"/>
    <lineage>
        <taxon>Bacteria</taxon>
        <taxon>Pseudomonadati</taxon>
        <taxon>Bacteroidota</taxon>
        <taxon>Cytophagia</taxon>
        <taxon>Cytophagales</taxon>
        <taxon>Flammeovirgaceae</taxon>
        <taxon>Imperialibacter</taxon>
    </lineage>
</organism>
<keyword evidence="2" id="KW-0503">Monooxygenase</keyword>
<dbReference type="SUPFAM" id="SSF54909">
    <property type="entry name" value="Dimeric alpha+beta barrel"/>
    <property type="match status" value="1"/>
</dbReference>
<evidence type="ECO:0000313" key="3">
    <source>
        <dbReference type="Proteomes" id="UP001302349"/>
    </source>
</evidence>
<dbReference type="EMBL" id="CP136051">
    <property type="protein sequence ID" value="WOK07973.1"/>
    <property type="molecule type" value="Genomic_DNA"/>
</dbReference>
<dbReference type="Proteomes" id="UP001302349">
    <property type="component" value="Chromosome"/>
</dbReference>
<accession>A0ABZ0IU82</accession>
<gene>
    <name evidence="2" type="ORF">RT717_04930</name>
</gene>
<dbReference type="GO" id="GO:0004497">
    <property type="term" value="F:monooxygenase activity"/>
    <property type="evidence" value="ECO:0007669"/>
    <property type="project" value="UniProtKB-KW"/>
</dbReference>
<dbReference type="Pfam" id="PF03992">
    <property type="entry name" value="ABM"/>
    <property type="match status" value="1"/>
</dbReference>
<sequence length="98" mass="11559">MLYVMVQFRVKEGHVQEAEKLIRGFIDNIRNNEPGTLAYQSFQFNHDIQEFVHLMCFTGEDADEKHKDSPYIKQFVDTLYPLCESEPRFHHLGLVAEK</sequence>
<dbReference type="InterPro" id="IPR011008">
    <property type="entry name" value="Dimeric_a/b-barrel"/>
</dbReference>
<feature type="domain" description="ABM" evidence="1">
    <location>
        <begin position="2"/>
        <end position="92"/>
    </location>
</feature>
<proteinExistence type="predicted"/>
<dbReference type="Gene3D" id="3.30.70.100">
    <property type="match status" value="1"/>
</dbReference>
<reference evidence="2 3" key="1">
    <citation type="journal article" date="2023" name="Microbiol. Resour. Announc.">
        <title>Complete Genome Sequence of Imperialibacter roseus strain P4T.</title>
        <authorList>
            <person name="Tizabi D.R."/>
            <person name="Bachvaroff T."/>
            <person name="Hill R.T."/>
        </authorList>
    </citation>
    <scope>NUCLEOTIDE SEQUENCE [LARGE SCALE GENOMIC DNA]</scope>
    <source>
        <strain evidence="2 3">P4T</strain>
    </source>
</reference>
<dbReference type="RefSeq" id="WP_317490621.1">
    <property type="nucleotide sequence ID" value="NZ_CP136051.1"/>
</dbReference>
<dbReference type="PROSITE" id="PS51725">
    <property type="entry name" value="ABM"/>
    <property type="match status" value="1"/>
</dbReference>
<dbReference type="InterPro" id="IPR007138">
    <property type="entry name" value="ABM_dom"/>
</dbReference>